<keyword evidence="3" id="KW-1185">Reference proteome</keyword>
<reference evidence="2" key="1">
    <citation type="submission" date="2022-03" db="EMBL/GenBank/DDBJ databases">
        <authorList>
            <person name="Alioto T."/>
            <person name="Alioto T."/>
            <person name="Gomez Garrido J."/>
        </authorList>
    </citation>
    <scope>NUCLEOTIDE SEQUENCE</scope>
</reference>
<evidence type="ECO:0000256" key="1">
    <source>
        <dbReference type="SAM" id="MobiDB-lite"/>
    </source>
</evidence>
<protein>
    <submittedName>
        <fullName evidence="2">Uncharacterized protein</fullName>
    </submittedName>
</protein>
<accession>A0AAD1S7C7</accession>
<feature type="region of interest" description="Disordered" evidence="1">
    <location>
        <begin position="104"/>
        <end position="132"/>
    </location>
</feature>
<dbReference type="AlphaFoldDB" id="A0AAD1S7C7"/>
<proteinExistence type="predicted"/>
<feature type="compositionally biased region" description="Polar residues" evidence="1">
    <location>
        <begin position="117"/>
        <end position="126"/>
    </location>
</feature>
<evidence type="ECO:0000313" key="3">
    <source>
        <dbReference type="Proteomes" id="UP001295444"/>
    </source>
</evidence>
<feature type="region of interest" description="Disordered" evidence="1">
    <location>
        <begin position="1"/>
        <end position="60"/>
    </location>
</feature>
<organism evidence="2 3">
    <name type="scientific">Pelobates cultripes</name>
    <name type="common">Western spadefoot toad</name>
    <dbReference type="NCBI Taxonomy" id="61616"/>
    <lineage>
        <taxon>Eukaryota</taxon>
        <taxon>Metazoa</taxon>
        <taxon>Chordata</taxon>
        <taxon>Craniata</taxon>
        <taxon>Vertebrata</taxon>
        <taxon>Euteleostomi</taxon>
        <taxon>Amphibia</taxon>
        <taxon>Batrachia</taxon>
        <taxon>Anura</taxon>
        <taxon>Pelobatoidea</taxon>
        <taxon>Pelobatidae</taxon>
        <taxon>Pelobates</taxon>
    </lineage>
</organism>
<dbReference type="EMBL" id="OW240916">
    <property type="protein sequence ID" value="CAH2292906.1"/>
    <property type="molecule type" value="Genomic_DNA"/>
</dbReference>
<name>A0AAD1S7C7_PELCU</name>
<sequence length="132" mass="14195">MDGRFNPRGHAAWRVGWERRAISQPGANCHKRAPRKPPPPGGGGGGGGDPGTAETPERMAGVLRHPPKMAETMRPPGKHEAQLNPMSNLDRILTDFWHKLEHILQQSDTRPKPPNSPAATRSSATEGCTGGT</sequence>
<dbReference type="Proteomes" id="UP001295444">
    <property type="component" value="Chromosome 05"/>
</dbReference>
<gene>
    <name evidence="2" type="ORF">PECUL_23A018715</name>
</gene>
<evidence type="ECO:0000313" key="2">
    <source>
        <dbReference type="EMBL" id="CAH2292906.1"/>
    </source>
</evidence>